<name>A0A2P2J376_RHIMU</name>
<accession>A0A2P2J376</accession>
<sequence length="31" mass="3557">MLSDSRLFLLDKSTAKWICQTQLECWRGAGV</sequence>
<organism evidence="1">
    <name type="scientific">Rhizophora mucronata</name>
    <name type="common">Asiatic mangrove</name>
    <dbReference type="NCBI Taxonomy" id="61149"/>
    <lineage>
        <taxon>Eukaryota</taxon>
        <taxon>Viridiplantae</taxon>
        <taxon>Streptophyta</taxon>
        <taxon>Embryophyta</taxon>
        <taxon>Tracheophyta</taxon>
        <taxon>Spermatophyta</taxon>
        <taxon>Magnoliopsida</taxon>
        <taxon>eudicotyledons</taxon>
        <taxon>Gunneridae</taxon>
        <taxon>Pentapetalae</taxon>
        <taxon>rosids</taxon>
        <taxon>fabids</taxon>
        <taxon>Malpighiales</taxon>
        <taxon>Rhizophoraceae</taxon>
        <taxon>Rhizophora</taxon>
    </lineage>
</organism>
<dbReference type="EMBL" id="GGEC01007344">
    <property type="protein sequence ID" value="MBW87827.1"/>
    <property type="molecule type" value="Transcribed_RNA"/>
</dbReference>
<dbReference type="AlphaFoldDB" id="A0A2P2J376"/>
<evidence type="ECO:0000313" key="1">
    <source>
        <dbReference type="EMBL" id="MBW87827.1"/>
    </source>
</evidence>
<protein>
    <submittedName>
        <fullName evidence="1">Uncharacterized protein</fullName>
    </submittedName>
</protein>
<reference evidence="1" key="1">
    <citation type="submission" date="2018-02" db="EMBL/GenBank/DDBJ databases">
        <title>Rhizophora mucronata_Transcriptome.</title>
        <authorList>
            <person name="Meera S.P."/>
            <person name="Sreeshan A."/>
            <person name="Augustine A."/>
        </authorList>
    </citation>
    <scope>NUCLEOTIDE SEQUENCE</scope>
    <source>
        <tissue evidence="1">Leaf</tissue>
    </source>
</reference>
<proteinExistence type="predicted"/>